<dbReference type="PANTHER" id="PTHR33840">
    <property type="match status" value="1"/>
</dbReference>
<gene>
    <name evidence="2" type="ORF">CNX70_13815</name>
</gene>
<proteinExistence type="predicted"/>
<evidence type="ECO:0000259" key="1">
    <source>
        <dbReference type="Pfam" id="PF09994"/>
    </source>
</evidence>
<keyword evidence="3" id="KW-1185">Reference proteome</keyword>
<feature type="domain" description="T6SS Phospholipase effector Tle1-like catalytic" evidence="1">
    <location>
        <begin position="245"/>
        <end position="352"/>
    </location>
</feature>
<dbReference type="EMBL" id="CP023422">
    <property type="protein sequence ID" value="ATD61122.1"/>
    <property type="molecule type" value="Genomic_DNA"/>
</dbReference>
<evidence type="ECO:0000313" key="2">
    <source>
        <dbReference type="EMBL" id="ATD61122.1"/>
    </source>
</evidence>
<reference evidence="2 3" key="1">
    <citation type="submission" date="2017-09" db="EMBL/GenBank/DDBJ databases">
        <title>Complete genome sequence of Janthinobacterium svalbardensis PAMC 27463.</title>
        <authorList>
            <person name="Cho Y.-J."/>
            <person name="Cho A."/>
            <person name="Kim O.-S."/>
            <person name="Lee J.-I."/>
        </authorList>
    </citation>
    <scope>NUCLEOTIDE SEQUENCE [LARGE SCALE GENOMIC DNA]</scope>
    <source>
        <strain evidence="2 3">PAMC 27463</strain>
    </source>
</reference>
<name>A0A290WW70_9BURK</name>
<dbReference type="Proteomes" id="UP000218437">
    <property type="component" value="Chromosome"/>
</dbReference>
<sequence>MSIIYTGRKAPLDGRRILTPKESSQRAKAMACVRSPHKTECQGQIYIGLFYDGSGNNAAWRQADSVVNPKNLTQRERNKHSNVAKLWDAHLEEPENGFFRVYVPGVGTPFSAIGDTIPTLTDNAGGGFGYMGADRINWGITSLFNAVHIYLTGSKLIDNDAQRVLVNLMSSQMLLGLEGVQRWTMLTSLEEKLARVVKTHQRKLKQINVSIFGFSRGAAEARASAHWLHQVFERQTGAFELAGVPIRIGFLGIFDTVAAVGVGDVTPVTFGHMAWGNGTQSIHPVVEECTHFIALHEQRASFPLESATGRGNVGYPGMHSDVGGGYYPGEQGRSMPGWGPSPHLSQIPLIDMHFAALKAGVPLFTLKEMKVVKREAMLASFATDPRLIASYNNWLTHNGIKGADVKTFTEAHTKQYLRWRGMLHAQGKAQLKNKRFFRESDKPGQKDLLEADSDLGIYLRSWRERKKANATTMGWLNERAKTVLHRVSPAGMLFVEEGKDPLSDWEERFLKIMTEGAQPPAGCVTLFEDYVHDSRAGFRILGKHEPVWLTGGYGRFRHVFVQSDDYSNMSNIANESLKAVKAGADAAVTYFQKLYGYTVSTYRVARRKIAATARAVSEAEKRLERQAVETYKETSKMIVDGATRVGHGVHDAGVEAEKKLESAVKTAKNSMQQASQEARLYYQAEKKVIMKYANAEAEWMAQLEKRWREEDREKAK</sequence>
<dbReference type="PANTHER" id="PTHR33840:SF1">
    <property type="entry name" value="TLE1 PHOSPHOLIPASE DOMAIN-CONTAINING PROTEIN"/>
    <property type="match status" value="1"/>
</dbReference>
<dbReference type="RefSeq" id="WP_096235147.1">
    <property type="nucleotide sequence ID" value="NZ_CP023422.1"/>
</dbReference>
<protein>
    <recommendedName>
        <fullName evidence="1">T6SS Phospholipase effector Tle1-like catalytic domain-containing protein</fullName>
    </recommendedName>
</protein>
<dbReference type="KEGG" id="jsv:CNX70_13815"/>
<dbReference type="AlphaFoldDB" id="A0A290WW70"/>
<evidence type="ECO:0000313" key="3">
    <source>
        <dbReference type="Proteomes" id="UP000218437"/>
    </source>
</evidence>
<dbReference type="Pfam" id="PF09994">
    <property type="entry name" value="T6SS_Tle1-like_cat"/>
    <property type="match status" value="1"/>
</dbReference>
<accession>A0A290WW70</accession>
<organism evidence="2 3">
    <name type="scientific">Janthinobacterium svalbardensis</name>
    <dbReference type="NCBI Taxonomy" id="368607"/>
    <lineage>
        <taxon>Bacteria</taxon>
        <taxon>Pseudomonadati</taxon>
        <taxon>Pseudomonadota</taxon>
        <taxon>Betaproteobacteria</taxon>
        <taxon>Burkholderiales</taxon>
        <taxon>Oxalobacteraceae</taxon>
        <taxon>Janthinobacterium</taxon>
    </lineage>
</organism>
<dbReference type="InterPro" id="IPR018712">
    <property type="entry name" value="Tle1-like_cat"/>
</dbReference>